<name>A0A7D9DFP7_PARCT</name>
<dbReference type="SUPFAM" id="SSF56496">
    <property type="entry name" value="Fibrinogen C-terminal domain-like"/>
    <property type="match status" value="1"/>
</dbReference>
<dbReference type="Proteomes" id="UP001152795">
    <property type="component" value="Unassembled WGS sequence"/>
</dbReference>
<keyword evidence="2" id="KW-0732">Signal</keyword>
<accession>A0A7D9DFP7</accession>
<feature type="compositionally biased region" description="Polar residues" evidence="1">
    <location>
        <begin position="430"/>
        <end position="449"/>
    </location>
</feature>
<sequence>MSAIFLWKILIFSALLSLGFGLSPNVKKFSKCNIGQHLNRKDRNGRVKLLICAEKIKSVSQWKFVDGSPTLGEIFNPALDCPDVVDRLPEAKDGFYWIVLNNGVHKVWCDVHTDHGGFTLVGMKDSPVSWTVPSNSTPVDPQGPPQWSSIFGDVKVLDFRVQFSTDKTFEGTKADCQAGAEKHSQKYAISLEKAFAEKRRSSFHHCAIKWSWERLFTNTASQSSEYNQASEQLLQQILQYFWSSSSNSCITVESPEEEGEESTEDPAACDESDFDNIKDHAGWVVKRARETLMKGDNKIPAKESVTESTLVYGDKAGALEIISALGKDVKQADGKFRFIVHEHVVPFFLFLHNLVEKLINPNNVVLQKGNILIDCLDKMARHKELREKWDHLTSKSDETSVIVLQRIATFFVKSKQQILREKRGLKPNKSRMTVRQQLRQSNNKATSSRSSKEKNTVNEEVNKLRSGDLTSVSIQSQLKQEDLLGKLNGKELATILKSVGKPSFLGKKKSKQVTTLLEVLKAGNITVKDIDAT</sequence>
<feature type="region of interest" description="Disordered" evidence="1">
    <location>
        <begin position="422"/>
        <end position="459"/>
    </location>
</feature>
<comment type="caution">
    <text evidence="3">The sequence shown here is derived from an EMBL/GenBank/DDBJ whole genome shotgun (WGS) entry which is preliminary data.</text>
</comment>
<dbReference type="AlphaFoldDB" id="A0A7D9DFP7"/>
<feature type="region of interest" description="Disordered" evidence="1">
    <location>
        <begin position="252"/>
        <end position="271"/>
    </location>
</feature>
<feature type="compositionally biased region" description="Basic and acidic residues" evidence="1">
    <location>
        <begin position="450"/>
        <end position="459"/>
    </location>
</feature>
<gene>
    <name evidence="3" type="ORF">PACLA_8A064727</name>
</gene>
<dbReference type="EMBL" id="CACRXK020000768">
    <property type="protein sequence ID" value="CAB3984656.1"/>
    <property type="molecule type" value="Genomic_DNA"/>
</dbReference>
<evidence type="ECO:0000313" key="3">
    <source>
        <dbReference type="EMBL" id="CAB3984656.1"/>
    </source>
</evidence>
<feature type="compositionally biased region" description="Acidic residues" evidence="1">
    <location>
        <begin position="254"/>
        <end position="271"/>
    </location>
</feature>
<dbReference type="InterPro" id="IPR036056">
    <property type="entry name" value="Fibrinogen-like_C"/>
</dbReference>
<evidence type="ECO:0000256" key="1">
    <source>
        <dbReference type="SAM" id="MobiDB-lite"/>
    </source>
</evidence>
<evidence type="ECO:0000313" key="4">
    <source>
        <dbReference type="Proteomes" id="UP001152795"/>
    </source>
</evidence>
<dbReference type="OrthoDB" id="5979845at2759"/>
<protein>
    <submittedName>
        <fullName evidence="3">Uncharacterized protein</fullName>
    </submittedName>
</protein>
<feature type="chain" id="PRO_5043893480" evidence="2">
    <location>
        <begin position="22"/>
        <end position="533"/>
    </location>
</feature>
<feature type="signal peptide" evidence="2">
    <location>
        <begin position="1"/>
        <end position="21"/>
    </location>
</feature>
<organism evidence="3 4">
    <name type="scientific">Paramuricea clavata</name>
    <name type="common">Red gorgonian</name>
    <name type="synonym">Violescent sea-whip</name>
    <dbReference type="NCBI Taxonomy" id="317549"/>
    <lineage>
        <taxon>Eukaryota</taxon>
        <taxon>Metazoa</taxon>
        <taxon>Cnidaria</taxon>
        <taxon>Anthozoa</taxon>
        <taxon>Octocorallia</taxon>
        <taxon>Malacalcyonacea</taxon>
        <taxon>Plexauridae</taxon>
        <taxon>Paramuricea</taxon>
    </lineage>
</organism>
<evidence type="ECO:0000256" key="2">
    <source>
        <dbReference type="SAM" id="SignalP"/>
    </source>
</evidence>
<proteinExistence type="predicted"/>
<keyword evidence="4" id="KW-1185">Reference proteome</keyword>
<reference evidence="3" key="1">
    <citation type="submission" date="2020-04" db="EMBL/GenBank/DDBJ databases">
        <authorList>
            <person name="Alioto T."/>
            <person name="Alioto T."/>
            <person name="Gomez Garrido J."/>
        </authorList>
    </citation>
    <scope>NUCLEOTIDE SEQUENCE</scope>
    <source>
        <strain evidence="3">A484AB</strain>
    </source>
</reference>